<keyword evidence="4" id="KW-1185">Reference proteome</keyword>
<dbReference type="SUPFAM" id="SSF53807">
    <property type="entry name" value="Helical backbone' metal receptor"/>
    <property type="match status" value="1"/>
</dbReference>
<sequence length="295" mass="30576">MNRLAPALAFALAACAGGGAAGEEVAGPTVVSLNPCTDAILAQVAAPGQLLAVSHYSKDPSSSSMEPEDAARFAATGGTVEEVLALDPDVVVASSFLAPATRAALKEFGVEVVTFGGTATVEESLAQVRELAALVGDEAAGERLVADIEGALAEAAPVGPSVEAALWQPGGIVPGEASLVSDLLRRTGFSSYSAARGMAQADYLSLEQVVADPPEVLLIAGSERGQSHPALENLAGMRRESFDTRLIYCGGPTIIRAAQRLAEIRQSLPVRVERSRDTRSPTLLDFARSERRLGR</sequence>
<proteinExistence type="predicted"/>
<dbReference type="Pfam" id="PF01497">
    <property type="entry name" value="Peripla_BP_2"/>
    <property type="match status" value="1"/>
</dbReference>
<dbReference type="PROSITE" id="PS50983">
    <property type="entry name" value="FE_B12_PBP"/>
    <property type="match status" value="1"/>
</dbReference>
<dbReference type="Gene3D" id="3.40.50.1980">
    <property type="entry name" value="Nitrogenase molybdenum iron protein domain"/>
    <property type="match status" value="2"/>
</dbReference>
<protein>
    <submittedName>
        <fullName evidence="3">ABC transporter substrate-binding protein</fullName>
    </submittedName>
</protein>
<dbReference type="PANTHER" id="PTHR30535">
    <property type="entry name" value="VITAMIN B12-BINDING PROTEIN"/>
    <property type="match status" value="1"/>
</dbReference>
<dbReference type="EMBL" id="JAIGNK010000001">
    <property type="protein sequence ID" value="MBX7457173.1"/>
    <property type="molecule type" value="Genomic_DNA"/>
</dbReference>
<reference evidence="3 4" key="1">
    <citation type="submission" date="2021-08" db="EMBL/GenBank/DDBJ databases">
        <title>Comparative Genomics Analysis of the Genus Qipengyuania Reveals Extensive Genetic Diversity and Metabolic Versatility, Including the Description of Fifteen Novel Species.</title>
        <authorList>
            <person name="Liu Y."/>
        </authorList>
    </citation>
    <scope>NUCLEOTIDE SEQUENCE [LARGE SCALE GENOMIC DNA]</scope>
    <source>
        <strain evidence="3 4">1NDH17</strain>
    </source>
</reference>
<name>A0ABS7IUS0_9SPHN</name>
<evidence type="ECO:0000313" key="4">
    <source>
        <dbReference type="Proteomes" id="UP000783253"/>
    </source>
</evidence>
<dbReference type="Proteomes" id="UP000783253">
    <property type="component" value="Unassembled WGS sequence"/>
</dbReference>
<feature type="chain" id="PRO_5045601923" evidence="1">
    <location>
        <begin position="22"/>
        <end position="295"/>
    </location>
</feature>
<dbReference type="InterPro" id="IPR050902">
    <property type="entry name" value="ABC_Transporter_SBP"/>
</dbReference>
<dbReference type="PANTHER" id="PTHR30535:SF34">
    <property type="entry name" value="MOLYBDATE-BINDING PROTEIN MOLA"/>
    <property type="match status" value="1"/>
</dbReference>
<keyword evidence="1" id="KW-0732">Signal</keyword>
<evidence type="ECO:0000313" key="3">
    <source>
        <dbReference type="EMBL" id="MBX7457173.1"/>
    </source>
</evidence>
<dbReference type="InterPro" id="IPR002491">
    <property type="entry name" value="ABC_transptr_periplasmic_BD"/>
</dbReference>
<evidence type="ECO:0000256" key="1">
    <source>
        <dbReference type="SAM" id="SignalP"/>
    </source>
</evidence>
<feature type="signal peptide" evidence="1">
    <location>
        <begin position="1"/>
        <end position="21"/>
    </location>
</feature>
<organism evidence="3 4">
    <name type="scientific">Qipengyuania polymorpha</name>
    <dbReference type="NCBI Taxonomy" id="2867234"/>
    <lineage>
        <taxon>Bacteria</taxon>
        <taxon>Pseudomonadati</taxon>
        <taxon>Pseudomonadota</taxon>
        <taxon>Alphaproteobacteria</taxon>
        <taxon>Sphingomonadales</taxon>
        <taxon>Erythrobacteraceae</taxon>
        <taxon>Qipengyuania</taxon>
    </lineage>
</organism>
<feature type="domain" description="Fe/B12 periplasmic-binding" evidence="2">
    <location>
        <begin position="29"/>
        <end position="272"/>
    </location>
</feature>
<dbReference type="RefSeq" id="WP_221572504.1">
    <property type="nucleotide sequence ID" value="NZ_JAIGNK010000001.1"/>
</dbReference>
<evidence type="ECO:0000259" key="2">
    <source>
        <dbReference type="PROSITE" id="PS50983"/>
    </source>
</evidence>
<accession>A0ABS7IUS0</accession>
<comment type="caution">
    <text evidence="3">The sequence shown here is derived from an EMBL/GenBank/DDBJ whole genome shotgun (WGS) entry which is preliminary data.</text>
</comment>
<dbReference type="PROSITE" id="PS51257">
    <property type="entry name" value="PROKAR_LIPOPROTEIN"/>
    <property type="match status" value="1"/>
</dbReference>
<gene>
    <name evidence="3" type="ORF">K3152_02840</name>
</gene>